<protein>
    <submittedName>
        <fullName evidence="1">Uncharacterized protein</fullName>
    </submittedName>
</protein>
<evidence type="ECO:0000313" key="1">
    <source>
        <dbReference type="EMBL" id="TCD94949.1"/>
    </source>
</evidence>
<gene>
    <name evidence="1" type="ORF">MCC10015_2269</name>
</gene>
<proteinExistence type="predicted"/>
<accession>A0A4R0T2I1</accession>
<sequence length="228" mass="26595">MYMPQLTETVRTVRKDHPGAFRYKWEFSDGPARFEAVFIDRVSHVDPEDGRPCAVMTVIQILSDESEGRIWSYQYQVKRARNGMLYSNPYLDADYASLKAILQIRSSGEGHPWKVEEFLQRADMSSKQVTGRWEKSEIWYASQLPPSMRNDVEESDKLVFVGLKLNPEGQHQTTGNYLKTMRLISKEIADYCRRTNQSTRWTEHAPSGETENRLPRNIIEVQRYSHLD</sequence>
<reference evidence="1 2" key="1">
    <citation type="journal article" date="2018" name="Sci. Rep.">
        <title>Genomic diversity and distribution of Bifidobacterium longum subsp. longum across the human lifespan.</title>
        <authorList>
            <person name="Odamaki T."/>
            <person name="Bottacini F."/>
            <person name="Kato K."/>
            <person name="Mitsuyama E."/>
            <person name="Yoshida K."/>
            <person name="Horigome A."/>
            <person name="Xiao J.Z."/>
            <person name="van Sinderen D."/>
        </authorList>
    </citation>
    <scope>NUCLEOTIDE SEQUENCE [LARGE SCALE GENOMIC DNA]</scope>
    <source>
        <strain evidence="1 2">MCC10015</strain>
    </source>
</reference>
<dbReference type="InterPro" id="IPR046100">
    <property type="entry name" value="DUF6037"/>
</dbReference>
<evidence type="ECO:0000313" key="2">
    <source>
        <dbReference type="Proteomes" id="UP000293441"/>
    </source>
</evidence>
<organism evidence="1 2">
    <name type="scientific">Bifidobacterium longum subsp. longum</name>
    <dbReference type="NCBI Taxonomy" id="1679"/>
    <lineage>
        <taxon>Bacteria</taxon>
        <taxon>Bacillati</taxon>
        <taxon>Actinomycetota</taxon>
        <taxon>Actinomycetes</taxon>
        <taxon>Bifidobacteriales</taxon>
        <taxon>Bifidobacteriaceae</taxon>
        <taxon>Bifidobacterium</taxon>
    </lineage>
</organism>
<dbReference type="Proteomes" id="UP000293441">
    <property type="component" value="Unassembled WGS sequence"/>
</dbReference>
<comment type="caution">
    <text evidence="1">The sequence shown here is derived from an EMBL/GenBank/DDBJ whole genome shotgun (WGS) entry which is preliminary data.</text>
</comment>
<name>A0A4R0T2I1_BIFLL</name>
<dbReference type="EMBL" id="SHPX01000075">
    <property type="protein sequence ID" value="TCD94949.1"/>
    <property type="molecule type" value="Genomic_DNA"/>
</dbReference>
<dbReference type="RefSeq" id="WP_131294779.1">
    <property type="nucleotide sequence ID" value="NZ_SHPX01000075.1"/>
</dbReference>
<dbReference type="AlphaFoldDB" id="A0A4R0T2I1"/>
<dbReference type="Pfam" id="PF19503">
    <property type="entry name" value="DUF6037"/>
    <property type="match status" value="1"/>
</dbReference>